<feature type="transmembrane region" description="Helical" evidence="1">
    <location>
        <begin position="60"/>
        <end position="81"/>
    </location>
</feature>
<protein>
    <recommendedName>
        <fullName evidence="4">Transmembrane protein</fullName>
    </recommendedName>
</protein>
<evidence type="ECO:0000313" key="2">
    <source>
        <dbReference type="EMBL" id="MPC27834.1"/>
    </source>
</evidence>
<evidence type="ECO:0000313" key="3">
    <source>
        <dbReference type="Proteomes" id="UP000324222"/>
    </source>
</evidence>
<comment type="caution">
    <text evidence="2">The sequence shown here is derived from an EMBL/GenBank/DDBJ whole genome shotgun (WGS) entry which is preliminary data.</text>
</comment>
<proteinExistence type="predicted"/>
<keyword evidence="1" id="KW-0472">Membrane</keyword>
<keyword evidence="1" id="KW-0812">Transmembrane</keyword>
<dbReference type="EMBL" id="VSRR010001811">
    <property type="protein sequence ID" value="MPC27834.1"/>
    <property type="molecule type" value="Genomic_DNA"/>
</dbReference>
<reference evidence="2 3" key="1">
    <citation type="submission" date="2019-05" db="EMBL/GenBank/DDBJ databases">
        <title>Another draft genome of Portunus trituberculatus and its Hox gene families provides insights of decapod evolution.</title>
        <authorList>
            <person name="Jeong J.-H."/>
            <person name="Song I."/>
            <person name="Kim S."/>
            <person name="Choi T."/>
            <person name="Kim D."/>
            <person name="Ryu S."/>
            <person name="Kim W."/>
        </authorList>
    </citation>
    <scope>NUCLEOTIDE SEQUENCE [LARGE SCALE GENOMIC DNA]</scope>
    <source>
        <tissue evidence="2">Muscle</tissue>
    </source>
</reference>
<accession>A0A5B7E4Z0</accession>
<gene>
    <name evidence="2" type="ORF">E2C01_021020</name>
</gene>
<dbReference type="AlphaFoldDB" id="A0A5B7E4Z0"/>
<evidence type="ECO:0000256" key="1">
    <source>
        <dbReference type="SAM" id="Phobius"/>
    </source>
</evidence>
<dbReference type="Proteomes" id="UP000324222">
    <property type="component" value="Unassembled WGS sequence"/>
</dbReference>
<evidence type="ECO:0008006" key="4">
    <source>
        <dbReference type="Google" id="ProtNLM"/>
    </source>
</evidence>
<keyword evidence="1" id="KW-1133">Transmembrane helix</keyword>
<name>A0A5B7E4Z0_PORTR</name>
<organism evidence="2 3">
    <name type="scientific">Portunus trituberculatus</name>
    <name type="common">Swimming crab</name>
    <name type="synonym">Neptunus trituberculatus</name>
    <dbReference type="NCBI Taxonomy" id="210409"/>
    <lineage>
        <taxon>Eukaryota</taxon>
        <taxon>Metazoa</taxon>
        <taxon>Ecdysozoa</taxon>
        <taxon>Arthropoda</taxon>
        <taxon>Crustacea</taxon>
        <taxon>Multicrustacea</taxon>
        <taxon>Malacostraca</taxon>
        <taxon>Eumalacostraca</taxon>
        <taxon>Eucarida</taxon>
        <taxon>Decapoda</taxon>
        <taxon>Pleocyemata</taxon>
        <taxon>Brachyura</taxon>
        <taxon>Eubrachyura</taxon>
        <taxon>Portunoidea</taxon>
        <taxon>Portunidae</taxon>
        <taxon>Portuninae</taxon>
        <taxon>Portunus</taxon>
    </lineage>
</organism>
<sequence length="131" mass="15739">MQCESSLRPFCLLPSVLLAWERILAIYRQQLVLVGVRIMVVAVRTKVGEGNDWKKWELAFISRLISFIYCFLVFCTCFLMCEGKKILFQLKRWNFRGQKRDFVNDQRLIEAPFRLFIWCKELVLGKIRIWR</sequence>
<keyword evidence="3" id="KW-1185">Reference proteome</keyword>